<protein>
    <recommendedName>
        <fullName evidence="3">RES domain-containing protein</fullName>
    </recommendedName>
</protein>
<evidence type="ECO:0000313" key="2">
    <source>
        <dbReference type="Proteomes" id="UP000253676"/>
    </source>
</evidence>
<dbReference type="Proteomes" id="UP000253676">
    <property type="component" value="Unassembled WGS sequence"/>
</dbReference>
<comment type="caution">
    <text evidence="1">The sequence shown here is derived from an EMBL/GenBank/DDBJ whole genome shotgun (WGS) entry which is preliminary data.</text>
</comment>
<sequence length="343" mass="40074">MKPNWQQKFKDFPEIPPKKRWQENLHMSPEQEIAMKFINQQPVSKKEEETFKEFLEFYKVLNERLESLDYSSLSDVERELFKEYILYAFNYLPIVSNNLTIFSTYRMVINESVLGENERITNAKYLKHPTLEIVQKIGRYNRANSINTTVFYSSESIDTNLKELRPPLNKPITIGVWRPKINRKFLSYAISHGKEAIKNNVGVAKATKAFEELKSYNSPLFIEYIENYFNLLGREFSKTVSHHSEYLMSSIMSELILHGKGSDTNFECIIYPSVGNNFKTDNIAMRTDVFENDFYLEKVIEFEVTEAFYDDPSIADEADEITIADVTKVSISTEIDKDGNIKW</sequence>
<gene>
    <name evidence="1" type="ORF">DR980_03615</name>
</gene>
<dbReference type="AlphaFoldDB" id="A0A366B5N6"/>
<accession>A0A366B5N6</accession>
<dbReference type="OrthoDB" id="761857at2"/>
<name>A0A366B5N6_9FLAO</name>
<evidence type="ECO:0000313" key="1">
    <source>
        <dbReference type="EMBL" id="RBN51508.1"/>
    </source>
</evidence>
<dbReference type="EMBL" id="QNUX01000002">
    <property type="protein sequence ID" value="RBN51508.1"/>
    <property type="molecule type" value="Genomic_DNA"/>
</dbReference>
<reference evidence="1 2" key="1">
    <citation type="submission" date="2018-07" db="EMBL/GenBank/DDBJ databases">
        <title>Complete genome sequence of Flavobacterium psychrolimnae LMG 22018.</title>
        <authorList>
            <person name="Kim D.-U."/>
        </authorList>
    </citation>
    <scope>NUCLEOTIDE SEQUENCE [LARGE SCALE GENOMIC DNA]</scope>
    <source>
        <strain evidence="1 2">LMG 22018</strain>
    </source>
</reference>
<organism evidence="1 2">
    <name type="scientific">Flavobacterium psychrolimnae</name>
    <dbReference type="NCBI Taxonomy" id="249351"/>
    <lineage>
        <taxon>Bacteria</taxon>
        <taxon>Pseudomonadati</taxon>
        <taxon>Bacteroidota</taxon>
        <taxon>Flavobacteriia</taxon>
        <taxon>Flavobacteriales</taxon>
        <taxon>Flavobacteriaceae</taxon>
        <taxon>Flavobacterium</taxon>
    </lineage>
</organism>
<keyword evidence="2" id="KW-1185">Reference proteome</keyword>
<proteinExistence type="predicted"/>
<dbReference type="RefSeq" id="WP_113633885.1">
    <property type="nucleotide sequence ID" value="NZ_QNUX01000002.1"/>
</dbReference>
<evidence type="ECO:0008006" key="3">
    <source>
        <dbReference type="Google" id="ProtNLM"/>
    </source>
</evidence>